<evidence type="ECO:0000313" key="3">
    <source>
        <dbReference type="Proteomes" id="UP001595925"/>
    </source>
</evidence>
<name>A0ABD5QH24_9EURY</name>
<dbReference type="AlphaFoldDB" id="A0ABD5QH24"/>
<protein>
    <recommendedName>
        <fullName evidence="4">NADH dehydrogenase subunit 6</fullName>
    </recommendedName>
</protein>
<sequence length="124" mass="12903">MTVLVVTVALSLFSGVVAAAPASSEQFVYPLQMGEEICATPAGDFMELAVWVAIFMFFGVIVTAIFLGGAIEALPVSGWWMQTGYSMMGRIPIAVGFVLFGISVLVLAVGVGSLNVPSCIPILG</sequence>
<evidence type="ECO:0008006" key="4">
    <source>
        <dbReference type="Google" id="ProtNLM"/>
    </source>
</evidence>
<organism evidence="2 3">
    <name type="scientific">Saliphagus infecundisoli</name>
    <dbReference type="NCBI Taxonomy" id="1849069"/>
    <lineage>
        <taxon>Archaea</taxon>
        <taxon>Methanobacteriati</taxon>
        <taxon>Methanobacteriota</taxon>
        <taxon>Stenosarchaea group</taxon>
        <taxon>Halobacteria</taxon>
        <taxon>Halobacteriales</taxon>
        <taxon>Natrialbaceae</taxon>
        <taxon>Saliphagus</taxon>
    </lineage>
</organism>
<accession>A0ABD5QH24</accession>
<evidence type="ECO:0000313" key="2">
    <source>
        <dbReference type="EMBL" id="MFC4989106.1"/>
    </source>
</evidence>
<keyword evidence="1" id="KW-1133">Transmembrane helix</keyword>
<feature type="transmembrane region" description="Helical" evidence="1">
    <location>
        <begin position="48"/>
        <end position="71"/>
    </location>
</feature>
<keyword evidence="1" id="KW-0812">Transmembrane</keyword>
<comment type="caution">
    <text evidence="2">The sequence shown here is derived from an EMBL/GenBank/DDBJ whole genome shotgun (WGS) entry which is preliminary data.</text>
</comment>
<proteinExistence type="predicted"/>
<gene>
    <name evidence="2" type="ORF">ACFPFO_15290</name>
</gene>
<keyword evidence="3" id="KW-1185">Reference proteome</keyword>
<dbReference type="Proteomes" id="UP001595925">
    <property type="component" value="Unassembled WGS sequence"/>
</dbReference>
<feature type="transmembrane region" description="Helical" evidence="1">
    <location>
        <begin position="91"/>
        <end position="114"/>
    </location>
</feature>
<reference evidence="2 3" key="1">
    <citation type="journal article" date="2019" name="Int. J. Syst. Evol. Microbiol.">
        <title>The Global Catalogue of Microorganisms (GCM) 10K type strain sequencing project: providing services to taxonomists for standard genome sequencing and annotation.</title>
        <authorList>
            <consortium name="The Broad Institute Genomics Platform"/>
            <consortium name="The Broad Institute Genome Sequencing Center for Infectious Disease"/>
            <person name="Wu L."/>
            <person name="Ma J."/>
        </authorList>
    </citation>
    <scope>NUCLEOTIDE SEQUENCE [LARGE SCALE GENOMIC DNA]</scope>
    <source>
        <strain evidence="2 3">CGMCC 1.15824</strain>
    </source>
</reference>
<evidence type="ECO:0000256" key="1">
    <source>
        <dbReference type="SAM" id="Phobius"/>
    </source>
</evidence>
<dbReference type="EMBL" id="JBHSJG010000040">
    <property type="protein sequence ID" value="MFC4989106.1"/>
    <property type="molecule type" value="Genomic_DNA"/>
</dbReference>
<keyword evidence="1" id="KW-0472">Membrane</keyword>